<accession>A0ABM1E6U8</accession>
<gene>
    <name evidence="3" type="primary">LOC106809369</name>
</gene>
<feature type="compositionally biased region" description="Basic residues" evidence="1">
    <location>
        <begin position="50"/>
        <end position="61"/>
    </location>
</feature>
<feature type="region of interest" description="Disordered" evidence="1">
    <location>
        <begin position="1"/>
        <end position="23"/>
    </location>
</feature>
<evidence type="ECO:0000313" key="2">
    <source>
        <dbReference type="Proteomes" id="UP000695022"/>
    </source>
</evidence>
<dbReference type="RefSeq" id="XP_014667919.1">
    <property type="nucleotide sequence ID" value="XM_014812433.1"/>
</dbReference>
<sequence>MNEVHYDEHDPPNWDDEGATISGLTALASSHRGPRRPEVPSAIKRCQQSGHHRAHGYRGQRQHGTLDRGKCGILKPEDDFLVLEGKEFNEAACATRTERELHSPILSRHLDEEKSVVNMLHQAKDFAAVNARNSSAQDDNDADEDCVNVESAPRLAKPEQL</sequence>
<evidence type="ECO:0000313" key="3">
    <source>
        <dbReference type="RefSeq" id="XP_014667919.1"/>
    </source>
</evidence>
<name>A0ABM1E6U8_PRICU</name>
<feature type="compositionally biased region" description="Acidic residues" evidence="1">
    <location>
        <begin position="138"/>
        <end position="147"/>
    </location>
</feature>
<feature type="region of interest" description="Disordered" evidence="1">
    <location>
        <begin position="131"/>
        <end position="161"/>
    </location>
</feature>
<feature type="region of interest" description="Disordered" evidence="1">
    <location>
        <begin position="47"/>
        <end position="69"/>
    </location>
</feature>
<keyword evidence="2" id="KW-1185">Reference proteome</keyword>
<evidence type="ECO:0000256" key="1">
    <source>
        <dbReference type="SAM" id="MobiDB-lite"/>
    </source>
</evidence>
<reference evidence="3" key="1">
    <citation type="submission" date="2025-08" db="UniProtKB">
        <authorList>
            <consortium name="RefSeq"/>
        </authorList>
    </citation>
    <scope>IDENTIFICATION</scope>
</reference>
<proteinExistence type="predicted"/>
<feature type="compositionally biased region" description="Basic and acidic residues" evidence="1">
    <location>
        <begin position="1"/>
        <end position="12"/>
    </location>
</feature>
<dbReference type="Proteomes" id="UP000695022">
    <property type="component" value="Unplaced"/>
</dbReference>
<dbReference type="GeneID" id="106809369"/>
<organism evidence="2 3">
    <name type="scientific">Priapulus caudatus</name>
    <name type="common">Priapulid worm</name>
    <dbReference type="NCBI Taxonomy" id="37621"/>
    <lineage>
        <taxon>Eukaryota</taxon>
        <taxon>Metazoa</taxon>
        <taxon>Ecdysozoa</taxon>
        <taxon>Scalidophora</taxon>
        <taxon>Priapulida</taxon>
        <taxon>Priapulimorpha</taxon>
        <taxon>Priapulimorphida</taxon>
        <taxon>Priapulidae</taxon>
        <taxon>Priapulus</taxon>
    </lineage>
</organism>
<protein>
    <submittedName>
        <fullName evidence="3">Plasma membrane calcium-transporting ATPase 2-like</fullName>
    </submittedName>
</protein>